<keyword evidence="3" id="KW-0479">Metal-binding</keyword>
<proteinExistence type="inferred from homology"/>
<organism evidence="14 15">
    <name type="scientific">Homarus americanus</name>
    <name type="common">American lobster</name>
    <dbReference type="NCBI Taxonomy" id="6706"/>
    <lineage>
        <taxon>Eukaryota</taxon>
        <taxon>Metazoa</taxon>
        <taxon>Ecdysozoa</taxon>
        <taxon>Arthropoda</taxon>
        <taxon>Crustacea</taxon>
        <taxon>Multicrustacea</taxon>
        <taxon>Malacostraca</taxon>
        <taxon>Eumalacostraca</taxon>
        <taxon>Eucarida</taxon>
        <taxon>Decapoda</taxon>
        <taxon>Pleocyemata</taxon>
        <taxon>Astacidea</taxon>
        <taxon>Nephropoidea</taxon>
        <taxon>Nephropidae</taxon>
        <taxon>Homarus</taxon>
    </lineage>
</organism>
<evidence type="ECO:0000256" key="2">
    <source>
        <dbReference type="ARBA" id="ARBA00006991"/>
    </source>
</evidence>
<feature type="region of interest" description="Disordered" evidence="12">
    <location>
        <begin position="485"/>
        <end position="504"/>
    </location>
</feature>
<dbReference type="PROSITE" id="PS00028">
    <property type="entry name" value="ZINC_FINGER_C2H2_1"/>
    <property type="match status" value="4"/>
</dbReference>
<keyword evidence="10" id="KW-0539">Nucleus</keyword>
<comment type="caution">
    <text evidence="14">The sequence shown here is derived from an EMBL/GenBank/DDBJ whole genome shotgun (WGS) entry which is preliminary data.</text>
</comment>
<dbReference type="EMBL" id="JAHLQT010006121">
    <property type="protein sequence ID" value="KAG7175152.1"/>
    <property type="molecule type" value="Genomic_DNA"/>
</dbReference>
<evidence type="ECO:0000313" key="15">
    <source>
        <dbReference type="Proteomes" id="UP000747542"/>
    </source>
</evidence>
<dbReference type="GO" id="GO:0008270">
    <property type="term" value="F:zinc ion binding"/>
    <property type="evidence" value="ECO:0007669"/>
    <property type="project" value="UniProtKB-KW"/>
</dbReference>
<evidence type="ECO:0000259" key="13">
    <source>
        <dbReference type="PROSITE" id="PS50157"/>
    </source>
</evidence>
<keyword evidence="4" id="KW-0677">Repeat</keyword>
<dbReference type="GO" id="GO:0005634">
    <property type="term" value="C:nucleus"/>
    <property type="evidence" value="ECO:0007669"/>
    <property type="project" value="UniProtKB-SubCell"/>
</dbReference>
<keyword evidence="6" id="KW-0862">Zinc</keyword>
<evidence type="ECO:0000256" key="11">
    <source>
        <dbReference type="PROSITE-ProRule" id="PRU00042"/>
    </source>
</evidence>
<name>A0A8J5N8M9_HOMAM</name>
<feature type="domain" description="C2H2-type" evidence="13">
    <location>
        <begin position="635"/>
        <end position="662"/>
    </location>
</feature>
<gene>
    <name evidence="14" type="primary">Zfp69-L</name>
    <name evidence="14" type="ORF">Hamer_G024730</name>
</gene>
<comment type="similarity">
    <text evidence="2">Belongs to the krueppel C2H2-type zinc-finger protein family.</text>
</comment>
<dbReference type="Proteomes" id="UP000747542">
    <property type="component" value="Unassembled WGS sequence"/>
</dbReference>
<feature type="domain" description="C2H2-type" evidence="13">
    <location>
        <begin position="747"/>
        <end position="771"/>
    </location>
</feature>
<evidence type="ECO:0000256" key="4">
    <source>
        <dbReference type="ARBA" id="ARBA00022737"/>
    </source>
</evidence>
<dbReference type="InterPro" id="IPR036236">
    <property type="entry name" value="Znf_C2H2_sf"/>
</dbReference>
<keyword evidence="5 11" id="KW-0863">Zinc-finger</keyword>
<feature type="compositionally biased region" description="Basic and acidic residues" evidence="12">
    <location>
        <begin position="198"/>
        <end position="212"/>
    </location>
</feature>
<dbReference type="SUPFAM" id="SSF57667">
    <property type="entry name" value="beta-beta-alpha zinc fingers"/>
    <property type="match status" value="3"/>
</dbReference>
<dbReference type="InterPro" id="IPR013087">
    <property type="entry name" value="Znf_C2H2_type"/>
</dbReference>
<dbReference type="FunFam" id="3.30.160.60:FF:001480">
    <property type="entry name" value="Si:cabz01071911.3"/>
    <property type="match status" value="1"/>
</dbReference>
<keyword evidence="15" id="KW-1185">Reference proteome</keyword>
<evidence type="ECO:0000256" key="8">
    <source>
        <dbReference type="ARBA" id="ARBA00023125"/>
    </source>
</evidence>
<feature type="region of interest" description="Disordered" evidence="12">
    <location>
        <begin position="259"/>
        <end position="278"/>
    </location>
</feature>
<feature type="domain" description="C2H2-type" evidence="13">
    <location>
        <begin position="691"/>
        <end position="718"/>
    </location>
</feature>
<evidence type="ECO:0000256" key="9">
    <source>
        <dbReference type="ARBA" id="ARBA00023163"/>
    </source>
</evidence>
<accession>A0A8J5N8M9</accession>
<reference evidence="14" key="1">
    <citation type="journal article" date="2021" name="Sci. Adv.">
        <title>The American lobster genome reveals insights on longevity, neural, and immune adaptations.</title>
        <authorList>
            <person name="Polinski J.M."/>
            <person name="Zimin A.V."/>
            <person name="Clark K.F."/>
            <person name="Kohn A.B."/>
            <person name="Sadowski N."/>
            <person name="Timp W."/>
            <person name="Ptitsyn A."/>
            <person name="Khanna P."/>
            <person name="Romanova D.Y."/>
            <person name="Williams P."/>
            <person name="Greenwood S.J."/>
            <person name="Moroz L.L."/>
            <person name="Walt D.R."/>
            <person name="Bodnar A.G."/>
        </authorList>
    </citation>
    <scope>NUCLEOTIDE SEQUENCE</scope>
    <source>
        <strain evidence="14">GMGI-L3</strain>
    </source>
</reference>
<feature type="domain" description="C2H2-type" evidence="13">
    <location>
        <begin position="663"/>
        <end position="690"/>
    </location>
</feature>
<dbReference type="Pfam" id="PF00096">
    <property type="entry name" value="zf-C2H2"/>
    <property type="match status" value="3"/>
</dbReference>
<evidence type="ECO:0000256" key="12">
    <source>
        <dbReference type="SAM" id="MobiDB-lite"/>
    </source>
</evidence>
<evidence type="ECO:0000256" key="7">
    <source>
        <dbReference type="ARBA" id="ARBA00023015"/>
    </source>
</evidence>
<dbReference type="PROSITE" id="PS50157">
    <property type="entry name" value="ZINC_FINGER_C2H2_2"/>
    <property type="match status" value="5"/>
</dbReference>
<evidence type="ECO:0000256" key="5">
    <source>
        <dbReference type="ARBA" id="ARBA00022771"/>
    </source>
</evidence>
<feature type="domain" description="C2H2-type" evidence="13">
    <location>
        <begin position="719"/>
        <end position="746"/>
    </location>
</feature>
<evidence type="ECO:0000256" key="10">
    <source>
        <dbReference type="ARBA" id="ARBA00023242"/>
    </source>
</evidence>
<feature type="region of interest" description="Disordered" evidence="12">
    <location>
        <begin position="198"/>
        <end position="226"/>
    </location>
</feature>
<dbReference type="GO" id="GO:0000978">
    <property type="term" value="F:RNA polymerase II cis-regulatory region sequence-specific DNA binding"/>
    <property type="evidence" value="ECO:0007669"/>
    <property type="project" value="TreeGrafter"/>
</dbReference>
<evidence type="ECO:0000256" key="6">
    <source>
        <dbReference type="ARBA" id="ARBA00022833"/>
    </source>
</evidence>
<feature type="compositionally biased region" description="Basic and acidic residues" evidence="12">
    <location>
        <begin position="490"/>
        <end position="502"/>
    </location>
</feature>
<feature type="compositionally biased region" description="Basic and acidic residues" evidence="12">
    <location>
        <begin position="259"/>
        <end position="268"/>
    </location>
</feature>
<keyword evidence="9" id="KW-0804">Transcription</keyword>
<dbReference type="AlphaFoldDB" id="A0A8J5N8M9"/>
<evidence type="ECO:0000256" key="1">
    <source>
        <dbReference type="ARBA" id="ARBA00004123"/>
    </source>
</evidence>
<dbReference type="Gene3D" id="3.30.160.60">
    <property type="entry name" value="Classic Zinc Finger"/>
    <property type="match status" value="4"/>
</dbReference>
<dbReference type="FunFam" id="3.30.160.60:FF:001498">
    <property type="entry name" value="Zinc finger protein 404"/>
    <property type="match status" value="1"/>
</dbReference>
<comment type="subcellular location">
    <subcellularLocation>
        <location evidence="1">Nucleus</location>
    </subcellularLocation>
</comment>
<dbReference type="SMART" id="SM00355">
    <property type="entry name" value="ZnF_C2H2"/>
    <property type="match status" value="5"/>
</dbReference>
<keyword evidence="8" id="KW-0238">DNA-binding</keyword>
<evidence type="ECO:0000313" key="14">
    <source>
        <dbReference type="EMBL" id="KAG7175152.1"/>
    </source>
</evidence>
<protein>
    <submittedName>
        <fullName evidence="14">Zinc finger protein 69-like</fullName>
    </submittedName>
</protein>
<dbReference type="PANTHER" id="PTHR46105:SF5">
    <property type="entry name" value="ZINC FINGER AND BTB DOMAIN-CONTAINING PROTEIN 44 ISOFORM X1"/>
    <property type="match status" value="1"/>
</dbReference>
<dbReference type="PANTHER" id="PTHR46105">
    <property type="entry name" value="AGAP004733-PA"/>
    <property type="match status" value="1"/>
</dbReference>
<dbReference type="InterPro" id="IPR050457">
    <property type="entry name" value="ZnFinger_BTB_dom_contain"/>
</dbReference>
<sequence length="771" mass="89934">MAEDVNMKFENEHMIKQSLMQEPRDECEKSDAIMIDNNSSEKTKALKKRTKVSMSNQRCPSDMMHERRRGVYPQDTAVEDRARETAVREAALGPAAIVGIQQVCESVTITKFKQEYEFSMQSRGAFVKEQQNFMDKNENHCSDFEDRECLYHESESPNKHKKYVPHNTKFQHKHQESVTDENEFQYKQQYLLLEDSESQHKSEAFMSHERNNPHKHQHDTSQQHLSNERYCPVKEGKMIYAQMNKNLMREVMDYDMKELFSNSGHDDPPPQQEHLPQKQWSRVIKEEIVHYTDLTQEVVDDGTRERESTHTTLEDHTLPIITNNWREEYLHSGKVDLSTLQVKGEDRNEGSFHSDRIYHRAHEIYEDTNKGFLCSGVQEYRAKEVTANARSFSKIQSENSKSTKSRIPHGHWTRKYTCGDGIRKSQMDWHGESGDIRELGSNGYVMAGKVCRRKEMDANTQAGPQLQRHIQLGAICLRAECNNTNKQQHRQHEEPHPQHVPEHLPQQLGHHEGLAPSLHDQNEASYSSLYGCYETSLPPKEEHHLMTYSTSENDTHTPGLDLHDTSPLTRDQLLTSQRSQEIKTLNTKYKWRTRRHRIKQGMRDIGGEREVEGGRRGGTEVEEQFADSPQTSQTFRCVLCEAITRDAPSLARHLLLHAPTRPYACTQCTSRFNQLVHLQVHQRTHTGEKPFTCHTCGSKFSRKDRLRSHERTHTEDRPYRCPYCDATYCDMPSLKIHLRTHVEERPFTCRVCHATFVQLSTFTSHWQMHYL</sequence>
<keyword evidence="7" id="KW-0805">Transcription regulation</keyword>
<dbReference type="GO" id="GO:0000981">
    <property type="term" value="F:DNA-binding transcription factor activity, RNA polymerase II-specific"/>
    <property type="evidence" value="ECO:0007669"/>
    <property type="project" value="TreeGrafter"/>
</dbReference>
<evidence type="ECO:0000256" key="3">
    <source>
        <dbReference type="ARBA" id="ARBA00022723"/>
    </source>
</evidence>